<proteinExistence type="predicted"/>
<evidence type="ECO:0000256" key="1">
    <source>
        <dbReference type="SAM" id="MobiDB-lite"/>
    </source>
</evidence>
<sequence>MKDMGGSSVSGPRGGRSRPELTPANPSAAEKPCTAVVMAGAKDLLRHFPEGVPAPSRGEFLQGLAQHSRLRGVLPAHPEHFGFVDSPRRLRALGHMPSRAWITTS</sequence>
<protein>
    <submittedName>
        <fullName evidence="2">Uncharacterized protein</fullName>
    </submittedName>
</protein>
<feature type="region of interest" description="Disordered" evidence="1">
    <location>
        <begin position="1"/>
        <end position="32"/>
    </location>
</feature>
<evidence type="ECO:0000313" key="2">
    <source>
        <dbReference type="EMBL" id="GAA2931114.1"/>
    </source>
</evidence>
<organism evidence="2 3">
    <name type="scientific">Streptomyces enissocaesilis</name>
    <dbReference type="NCBI Taxonomy" id="332589"/>
    <lineage>
        <taxon>Bacteria</taxon>
        <taxon>Bacillati</taxon>
        <taxon>Actinomycetota</taxon>
        <taxon>Actinomycetes</taxon>
        <taxon>Kitasatosporales</taxon>
        <taxon>Streptomycetaceae</taxon>
        <taxon>Streptomyces</taxon>
        <taxon>Streptomyces rochei group</taxon>
    </lineage>
</organism>
<gene>
    <name evidence="2" type="ORF">GCM10010446_14860</name>
</gene>
<accession>A0ABP6JGL1</accession>
<keyword evidence="3" id="KW-1185">Reference proteome</keyword>
<name>A0ABP6JGL1_9ACTN</name>
<dbReference type="EMBL" id="BAAAUD010000014">
    <property type="protein sequence ID" value="GAA2931114.1"/>
    <property type="molecule type" value="Genomic_DNA"/>
</dbReference>
<comment type="caution">
    <text evidence="2">The sequence shown here is derived from an EMBL/GenBank/DDBJ whole genome shotgun (WGS) entry which is preliminary data.</text>
</comment>
<evidence type="ECO:0000313" key="3">
    <source>
        <dbReference type="Proteomes" id="UP001500403"/>
    </source>
</evidence>
<dbReference type="Proteomes" id="UP001500403">
    <property type="component" value="Unassembled WGS sequence"/>
</dbReference>
<feature type="compositionally biased region" description="Low complexity" evidence="1">
    <location>
        <begin position="1"/>
        <end position="11"/>
    </location>
</feature>
<reference evidence="3" key="1">
    <citation type="journal article" date="2019" name="Int. J. Syst. Evol. Microbiol.">
        <title>The Global Catalogue of Microorganisms (GCM) 10K type strain sequencing project: providing services to taxonomists for standard genome sequencing and annotation.</title>
        <authorList>
            <consortium name="The Broad Institute Genomics Platform"/>
            <consortium name="The Broad Institute Genome Sequencing Center for Infectious Disease"/>
            <person name="Wu L."/>
            <person name="Ma J."/>
        </authorList>
    </citation>
    <scope>NUCLEOTIDE SEQUENCE [LARGE SCALE GENOMIC DNA]</scope>
    <source>
        <strain evidence="3">JCM 9088</strain>
    </source>
</reference>